<dbReference type="GO" id="GO:0031966">
    <property type="term" value="C:mitochondrial membrane"/>
    <property type="evidence" value="ECO:0007669"/>
    <property type="project" value="UniProtKB-SubCell"/>
</dbReference>
<keyword evidence="6" id="KW-0406">Ion transport</keyword>
<dbReference type="GO" id="GO:0015986">
    <property type="term" value="P:proton motive force-driven ATP synthesis"/>
    <property type="evidence" value="ECO:0007669"/>
    <property type="project" value="InterPro"/>
</dbReference>
<dbReference type="EnsemblMetazoa" id="G24690.2">
    <property type="protein sequence ID" value="G24690.2:cds"/>
    <property type="gene ID" value="G24690"/>
</dbReference>
<dbReference type="AlphaFoldDB" id="A0A8W8KNR0"/>
<evidence type="ECO:0000256" key="6">
    <source>
        <dbReference type="ARBA" id="ARBA00023065"/>
    </source>
</evidence>
<dbReference type="OMA" id="HANMFTE"/>
<accession>A0A8W8KNR0</accession>
<evidence type="ECO:0000256" key="1">
    <source>
        <dbReference type="ARBA" id="ARBA00004325"/>
    </source>
</evidence>
<evidence type="ECO:0000256" key="5">
    <source>
        <dbReference type="ARBA" id="ARBA00022781"/>
    </source>
</evidence>
<protein>
    <submittedName>
        <fullName evidence="10">Uncharacterized protein</fullName>
    </submittedName>
</protein>
<keyword evidence="11" id="KW-1185">Reference proteome</keyword>
<evidence type="ECO:0000313" key="11">
    <source>
        <dbReference type="Proteomes" id="UP000005408"/>
    </source>
</evidence>
<name>A0A8W8KNR0_MAGGI</name>
<dbReference type="InterPro" id="IPR006808">
    <property type="entry name" value="ATP_synth_F0_gsu_mt"/>
</dbReference>
<keyword evidence="5" id="KW-0375">Hydrogen ion transport</keyword>
<keyword evidence="7" id="KW-0496">Mitochondrion</keyword>
<evidence type="ECO:0000256" key="8">
    <source>
        <dbReference type="ARBA" id="ARBA00023136"/>
    </source>
</evidence>
<proteinExistence type="inferred from homology"/>
<dbReference type="EnsemblMetazoa" id="G24690.4">
    <property type="protein sequence ID" value="G24690.4:cds"/>
    <property type="gene ID" value="G24690"/>
</dbReference>
<dbReference type="RefSeq" id="XP_011455853.1">
    <property type="nucleotide sequence ID" value="XM_011457551.4"/>
</dbReference>
<evidence type="ECO:0000256" key="9">
    <source>
        <dbReference type="ARBA" id="ARBA00023310"/>
    </source>
</evidence>
<comment type="subcellular location">
    <subcellularLocation>
        <location evidence="1">Mitochondrion membrane</location>
    </subcellularLocation>
</comment>
<dbReference type="GeneID" id="105348226"/>
<keyword evidence="3" id="KW-0813">Transport</keyword>
<evidence type="ECO:0000256" key="4">
    <source>
        <dbReference type="ARBA" id="ARBA00022547"/>
    </source>
</evidence>
<dbReference type="Proteomes" id="UP000005408">
    <property type="component" value="Unassembled WGS sequence"/>
</dbReference>
<dbReference type="OrthoDB" id="437at2759"/>
<reference evidence="10" key="1">
    <citation type="submission" date="2022-08" db="UniProtKB">
        <authorList>
            <consortium name="EnsemblMetazoa"/>
        </authorList>
    </citation>
    <scope>IDENTIFICATION</scope>
    <source>
        <strain evidence="10">05x7-T-G4-1.051#20</strain>
    </source>
</reference>
<evidence type="ECO:0000256" key="2">
    <source>
        <dbReference type="ARBA" id="ARBA00005699"/>
    </source>
</evidence>
<evidence type="ECO:0000256" key="7">
    <source>
        <dbReference type="ARBA" id="ARBA00023128"/>
    </source>
</evidence>
<evidence type="ECO:0000313" key="10">
    <source>
        <dbReference type="EnsemblMetazoa" id="G24690.4:cds"/>
    </source>
</evidence>
<keyword evidence="9" id="KW-0066">ATP synthesis</keyword>
<comment type="similarity">
    <text evidence="2">Belongs to the ATPase g subunit family.</text>
</comment>
<organism evidence="10 11">
    <name type="scientific">Magallana gigas</name>
    <name type="common">Pacific oyster</name>
    <name type="synonym">Crassostrea gigas</name>
    <dbReference type="NCBI Taxonomy" id="29159"/>
    <lineage>
        <taxon>Eukaryota</taxon>
        <taxon>Metazoa</taxon>
        <taxon>Spiralia</taxon>
        <taxon>Lophotrochozoa</taxon>
        <taxon>Mollusca</taxon>
        <taxon>Bivalvia</taxon>
        <taxon>Autobranchia</taxon>
        <taxon>Pteriomorphia</taxon>
        <taxon>Ostreida</taxon>
        <taxon>Ostreoidea</taxon>
        <taxon>Ostreidae</taxon>
        <taxon>Magallana</taxon>
    </lineage>
</organism>
<evidence type="ECO:0000256" key="3">
    <source>
        <dbReference type="ARBA" id="ARBA00022448"/>
    </source>
</evidence>
<dbReference type="KEGG" id="crg:105348226"/>
<dbReference type="GO" id="GO:0015078">
    <property type="term" value="F:proton transmembrane transporter activity"/>
    <property type="evidence" value="ECO:0007669"/>
    <property type="project" value="InterPro"/>
</dbReference>
<keyword evidence="8" id="KW-0472">Membrane</keyword>
<keyword evidence="4" id="KW-0138">CF(0)</keyword>
<sequence length="146" mass="16319">MAARLTGFVQRSTDFVKKYATIAWRDHINKVAVCQANGQSMSRMQMLALYFKTELAPPNPIEAKESIAKFLDLPFKMSGQKIANMNVKEALCKSLLVADVAVFFVVGEVIGRRCWGGYKIPGAYGDTEMFTEEDIKKMDAERAKAN</sequence>
<dbReference type="GO" id="GO:0045259">
    <property type="term" value="C:proton-transporting ATP synthase complex"/>
    <property type="evidence" value="ECO:0007669"/>
    <property type="project" value="UniProtKB-KW"/>
</dbReference>
<dbReference type="Pfam" id="PF04718">
    <property type="entry name" value="ATP-synt_G"/>
    <property type="match status" value="1"/>
</dbReference>